<evidence type="ECO:0000256" key="4">
    <source>
        <dbReference type="ARBA" id="ARBA00022741"/>
    </source>
</evidence>
<dbReference type="PRINTS" id="PR00109">
    <property type="entry name" value="TYRKINASE"/>
</dbReference>
<keyword evidence="6 9" id="KW-0067">ATP-binding</keyword>
<dbReference type="Pfam" id="PF00069">
    <property type="entry name" value="Pkinase"/>
    <property type="match status" value="1"/>
</dbReference>
<dbReference type="FunFam" id="1.10.510.10:FF:000008">
    <property type="entry name" value="Non-specific serine/threonine protein kinase"/>
    <property type="match status" value="1"/>
</dbReference>
<evidence type="ECO:0000259" key="11">
    <source>
        <dbReference type="PROSITE" id="PS50011"/>
    </source>
</evidence>
<keyword evidence="3" id="KW-0808">Transferase</keyword>
<evidence type="ECO:0000256" key="6">
    <source>
        <dbReference type="ARBA" id="ARBA00022840"/>
    </source>
</evidence>
<keyword evidence="13" id="KW-1185">Reference proteome</keyword>
<protein>
    <recommendedName>
        <fullName evidence="1">cAMP-dependent protein kinase</fullName>
        <ecNumber evidence="1">2.7.11.11</ecNumber>
    </recommendedName>
</protein>
<dbReference type="EC" id="2.7.11.11" evidence="1"/>
<feature type="binding site" evidence="9">
    <location>
        <position position="35"/>
    </location>
    <ligand>
        <name>ATP</name>
        <dbReference type="ChEBI" id="CHEBI:30616"/>
    </ligand>
</feature>
<evidence type="ECO:0000256" key="1">
    <source>
        <dbReference type="ARBA" id="ARBA00012444"/>
    </source>
</evidence>
<keyword evidence="4 9" id="KW-0547">Nucleotide-binding</keyword>
<evidence type="ECO:0000256" key="10">
    <source>
        <dbReference type="RuleBase" id="RU000304"/>
    </source>
</evidence>
<sequence length="278" mass="32126">TLDDFHLIRRIGKGGFATVYLVRFKSSTGRYWALKCLRKAELVRVKQEHQIINEKRVLSQVRHPFIVEMFQTFQNATHLFMILEYVAGGDLFTFLRQMKFFEERVARFYAAETLLAIEYLHSMGIIYRDLKPENILLDTTGHIKLADFGFAKVIHDTTASFCGTPDYIAPEMIRSVPYDKSVDWWSFGVLIFELISGKTPFEDDSSDKIYHKIRDGHINWHPRIGPEPRLLISGLLQLNPHQRLGYRGDGAAIKKGPWLNALDWHVVEARGMTPPHIP</sequence>
<dbReference type="PANTHER" id="PTHR24353">
    <property type="entry name" value="CYCLIC NUCLEOTIDE-DEPENDENT PROTEIN KINASE"/>
    <property type="match status" value="1"/>
</dbReference>
<feature type="non-terminal residue" evidence="12">
    <location>
        <position position="1"/>
    </location>
</feature>
<dbReference type="FunFam" id="3.30.200.20:FF:000042">
    <property type="entry name" value="Aurora kinase A"/>
    <property type="match status" value="1"/>
</dbReference>
<dbReference type="InterPro" id="IPR008271">
    <property type="entry name" value="Ser/Thr_kinase_AS"/>
</dbReference>
<gene>
    <name evidence="12" type="ORF">CXG81DRAFT_120</name>
</gene>
<dbReference type="InterPro" id="IPR000719">
    <property type="entry name" value="Prot_kinase_dom"/>
</dbReference>
<feature type="non-terminal residue" evidence="12">
    <location>
        <position position="278"/>
    </location>
</feature>
<evidence type="ECO:0000256" key="7">
    <source>
        <dbReference type="ARBA" id="ARBA00047292"/>
    </source>
</evidence>
<reference evidence="13" key="1">
    <citation type="journal article" date="2018" name="Nat. Microbiol.">
        <title>Leveraging single-cell genomics to expand the fungal tree of life.</title>
        <authorList>
            <person name="Ahrendt S.R."/>
            <person name="Quandt C.A."/>
            <person name="Ciobanu D."/>
            <person name="Clum A."/>
            <person name="Salamov A."/>
            <person name="Andreopoulos B."/>
            <person name="Cheng J.F."/>
            <person name="Woyke T."/>
            <person name="Pelin A."/>
            <person name="Henrissat B."/>
            <person name="Reynolds N.K."/>
            <person name="Benny G.L."/>
            <person name="Smith M.E."/>
            <person name="James T.Y."/>
            <person name="Grigoriev I.V."/>
        </authorList>
    </citation>
    <scope>NUCLEOTIDE SEQUENCE [LARGE SCALE GENOMIC DNA]</scope>
    <source>
        <strain evidence="13">ATCC 52028</strain>
    </source>
</reference>
<dbReference type="InterPro" id="IPR011009">
    <property type="entry name" value="Kinase-like_dom_sf"/>
</dbReference>
<dbReference type="GO" id="GO:0005524">
    <property type="term" value="F:ATP binding"/>
    <property type="evidence" value="ECO:0007669"/>
    <property type="project" value="UniProtKB-UniRule"/>
</dbReference>
<accession>A0A4P9XFV5</accession>
<dbReference type="PROSITE" id="PS00108">
    <property type="entry name" value="PROTEIN_KINASE_ST"/>
    <property type="match status" value="1"/>
</dbReference>
<keyword evidence="2 10" id="KW-0723">Serine/threonine-protein kinase</keyword>
<evidence type="ECO:0000256" key="5">
    <source>
        <dbReference type="ARBA" id="ARBA00022777"/>
    </source>
</evidence>
<evidence type="ECO:0000256" key="3">
    <source>
        <dbReference type="ARBA" id="ARBA00022679"/>
    </source>
</evidence>
<dbReference type="Gene3D" id="1.10.510.10">
    <property type="entry name" value="Transferase(Phosphotransferase) domain 1"/>
    <property type="match status" value="1"/>
</dbReference>
<dbReference type="STRING" id="1555241.A0A4P9XFV5"/>
<name>A0A4P9XFV5_9FUNG</name>
<feature type="domain" description="Protein kinase" evidence="11">
    <location>
        <begin position="5"/>
        <end position="259"/>
    </location>
</feature>
<dbReference type="InterPro" id="IPR001245">
    <property type="entry name" value="Ser-Thr/Tyr_kinase_cat_dom"/>
</dbReference>
<dbReference type="SMART" id="SM00220">
    <property type="entry name" value="S_TKc"/>
    <property type="match status" value="1"/>
</dbReference>
<dbReference type="PROSITE" id="PS00107">
    <property type="entry name" value="PROTEIN_KINASE_ATP"/>
    <property type="match status" value="1"/>
</dbReference>
<comment type="catalytic activity">
    <reaction evidence="7">
        <text>L-threonyl-[protein] + ATP = O-phospho-L-threonyl-[protein] + ADP + H(+)</text>
        <dbReference type="Rhea" id="RHEA:46608"/>
        <dbReference type="Rhea" id="RHEA-COMP:11060"/>
        <dbReference type="Rhea" id="RHEA-COMP:11605"/>
        <dbReference type="ChEBI" id="CHEBI:15378"/>
        <dbReference type="ChEBI" id="CHEBI:30013"/>
        <dbReference type="ChEBI" id="CHEBI:30616"/>
        <dbReference type="ChEBI" id="CHEBI:61977"/>
        <dbReference type="ChEBI" id="CHEBI:456216"/>
        <dbReference type="EC" id="2.7.11.11"/>
    </reaction>
</comment>
<evidence type="ECO:0000256" key="9">
    <source>
        <dbReference type="PROSITE-ProRule" id="PRU10141"/>
    </source>
</evidence>
<keyword evidence="5" id="KW-0418">Kinase</keyword>
<dbReference type="GO" id="GO:0004691">
    <property type="term" value="F:cAMP-dependent protein kinase activity"/>
    <property type="evidence" value="ECO:0007669"/>
    <property type="project" value="UniProtKB-EC"/>
</dbReference>
<dbReference type="AlphaFoldDB" id="A0A4P9XFV5"/>
<evidence type="ECO:0000256" key="8">
    <source>
        <dbReference type="ARBA" id="ARBA00047454"/>
    </source>
</evidence>
<dbReference type="GO" id="GO:0005952">
    <property type="term" value="C:cAMP-dependent protein kinase complex"/>
    <property type="evidence" value="ECO:0007669"/>
    <property type="project" value="TreeGrafter"/>
</dbReference>
<dbReference type="PANTHER" id="PTHR24353:SF153">
    <property type="entry name" value="CAMP-DEPENDENT PROTEIN KINASE CATALYTIC SUBUNIT 1"/>
    <property type="match status" value="1"/>
</dbReference>
<dbReference type="EMBL" id="ML014113">
    <property type="protein sequence ID" value="RKP04121.1"/>
    <property type="molecule type" value="Genomic_DNA"/>
</dbReference>
<dbReference type="SUPFAM" id="SSF56112">
    <property type="entry name" value="Protein kinase-like (PK-like)"/>
    <property type="match status" value="1"/>
</dbReference>
<comment type="similarity">
    <text evidence="10">Belongs to the protein kinase superfamily.</text>
</comment>
<evidence type="ECO:0000313" key="12">
    <source>
        <dbReference type="EMBL" id="RKP04121.1"/>
    </source>
</evidence>
<proteinExistence type="inferred from homology"/>
<dbReference type="Proteomes" id="UP000274922">
    <property type="component" value="Unassembled WGS sequence"/>
</dbReference>
<evidence type="ECO:0000256" key="2">
    <source>
        <dbReference type="ARBA" id="ARBA00022527"/>
    </source>
</evidence>
<dbReference type="OrthoDB" id="63267at2759"/>
<organism evidence="12 13">
    <name type="scientific">Caulochytrium protostelioides</name>
    <dbReference type="NCBI Taxonomy" id="1555241"/>
    <lineage>
        <taxon>Eukaryota</taxon>
        <taxon>Fungi</taxon>
        <taxon>Fungi incertae sedis</taxon>
        <taxon>Chytridiomycota</taxon>
        <taxon>Chytridiomycota incertae sedis</taxon>
        <taxon>Chytridiomycetes</taxon>
        <taxon>Caulochytriales</taxon>
        <taxon>Caulochytriaceae</taxon>
        <taxon>Caulochytrium</taxon>
    </lineage>
</organism>
<dbReference type="PROSITE" id="PS50011">
    <property type="entry name" value="PROTEIN_KINASE_DOM"/>
    <property type="match status" value="1"/>
</dbReference>
<dbReference type="InterPro" id="IPR017441">
    <property type="entry name" value="Protein_kinase_ATP_BS"/>
</dbReference>
<dbReference type="GO" id="GO:0005829">
    <property type="term" value="C:cytosol"/>
    <property type="evidence" value="ECO:0007669"/>
    <property type="project" value="TreeGrafter"/>
</dbReference>
<dbReference type="GO" id="GO:0005634">
    <property type="term" value="C:nucleus"/>
    <property type="evidence" value="ECO:0007669"/>
    <property type="project" value="TreeGrafter"/>
</dbReference>
<evidence type="ECO:0000313" key="13">
    <source>
        <dbReference type="Proteomes" id="UP000274922"/>
    </source>
</evidence>
<comment type="catalytic activity">
    <reaction evidence="8">
        <text>L-seryl-[protein] + ATP = O-phospho-L-seryl-[protein] + ADP + H(+)</text>
        <dbReference type="Rhea" id="RHEA:17989"/>
        <dbReference type="Rhea" id="RHEA-COMP:9863"/>
        <dbReference type="Rhea" id="RHEA-COMP:11604"/>
        <dbReference type="ChEBI" id="CHEBI:15378"/>
        <dbReference type="ChEBI" id="CHEBI:29999"/>
        <dbReference type="ChEBI" id="CHEBI:30616"/>
        <dbReference type="ChEBI" id="CHEBI:83421"/>
        <dbReference type="ChEBI" id="CHEBI:456216"/>
        <dbReference type="EC" id="2.7.11.11"/>
    </reaction>
</comment>
<dbReference type="Gene3D" id="3.30.200.20">
    <property type="entry name" value="Phosphorylase Kinase, domain 1"/>
    <property type="match status" value="1"/>
</dbReference>